<evidence type="ECO:0000256" key="3">
    <source>
        <dbReference type="ARBA" id="ARBA00022840"/>
    </source>
</evidence>
<dbReference type="InterPro" id="IPR017871">
    <property type="entry name" value="ABC_transporter-like_CS"/>
</dbReference>
<dbReference type="GO" id="GO:0005886">
    <property type="term" value="C:plasma membrane"/>
    <property type="evidence" value="ECO:0007669"/>
    <property type="project" value="TreeGrafter"/>
</dbReference>
<keyword evidence="1" id="KW-0813">Transport</keyword>
<dbReference type="GO" id="GO:0005524">
    <property type="term" value="F:ATP binding"/>
    <property type="evidence" value="ECO:0007669"/>
    <property type="project" value="UniProtKB-KW"/>
</dbReference>
<dbReference type="InterPro" id="IPR015854">
    <property type="entry name" value="ABC_transpr_LolD-like"/>
</dbReference>
<evidence type="ECO:0000313" key="5">
    <source>
        <dbReference type="EMBL" id="KKN71570.1"/>
    </source>
</evidence>
<dbReference type="InterPro" id="IPR003439">
    <property type="entry name" value="ABC_transporter-like_ATP-bd"/>
</dbReference>
<dbReference type="PROSITE" id="PS00675">
    <property type="entry name" value="SIGMA54_INTERACT_1"/>
    <property type="match status" value="1"/>
</dbReference>
<evidence type="ECO:0000256" key="1">
    <source>
        <dbReference type="ARBA" id="ARBA00022448"/>
    </source>
</evidence>
<name>A0A0F9SRC6_9ZZZZ</name>
<dbReference type="PROSITE" id="PS50893">
    <property type="entry name" value="ABC_TRANSPORTER_2"/>
    <property type="match status" value="1"/>
</dbReference>
<keyword evidence="3" id="KW-0067">ATP-binding</keyword>
<dbReference type="Pfam" id="PF00005">
    <property type="entry name" value="ABC_tran"/>
    <property type="match status" value="1"/>
</dbReference>
<dbReference type="PROSITE" id="PS00211">
    <property type="entry name" value="ABC_TRANSPORTER_1"/>
    <property type="match status" value="1"/>
</dbReference>
<proteinExistence type="predicted"/>
<dbReference type="GO" id="GO:0016887">
    <property type="term" value="F:ATP hydrolysis activity"/>
    <property type="evidence" value="ECO:0007669"/>
    <property type="project" value="InterPro"/>
</dbReference>
<comment type="caution">
    <text evidence="5">The sequence shown here is derived from an EMBL/GenBank/DDBJ whole genome shotgun (WGS) entry which is preliminary data.</text>
</comment>
<feature type="domain" description="ABC transporter" evidence="4">
    <location>
        <begin position="14"/>
        <end position="231"/>
    </location>
</feature>
<dbReference type="Gene3D" id="3.40.50.300">
    <property type="entry name" value="P-loop containing nucleotide triphosphate hydrolases"/>
    <property type="match status" value="1"/>
</dbReference>
<dbReference type="InterPro" id="IPR025662">
    <property type="entry name" value="Sigma_54_int_dom_ATP-bd_1"/>
</dbReference>
<dbReference type="InterPro" id="IPR027417">
    <property type="entry name" value="P-loop_NTPase"/>
</dbReference>
<organism evidence="5">
    <name type="scientific">marine sediment metagenome</name>
    <dbReference type="NCBI Taxonomy" id="412755"/>
    <lineage>
        <taxon>unclassified sequences</taxon>
        <taxon>metagenomes</taxon>
        <taxon>ecological metagenomes</taxon>
    </lineage>
</organism>
<dbReference type="SMART" id="SM00382">
    <property type="entry name" value="AAA"/>
    <property type="match status" value="1"/>
</dbReference>
<dbReference type="CDD" id="cd03255">
    <property type="entry name" value="ABC_MJ0796_LolCDE_FtsE"/>
    <property type="match status" value="1"/>
</dbReference>
<reference evidence="5" key="1">
    <citation type="journal article" date="2015" name="Nature">
        <title>Complex archaea that bridge the gap between prokaryotes and eukaryotes.</title>
        <authorList>
            <person name="Spang A."/>
            <person name="Saw J.H."/>
            <person name="Jorgensen S.L."/>
            <person name="Zaremba-Niedzwiedzka K."/>
            <person name="Martijn J."/>
            <person name="Lind A.E."/>
            <person name="van Eijk R."/>
            <person name="Schleper C."/>
            <person name="Guy L."/>
            <person name="Ettema T.J."/>
        </authorList>
    </citation>
    <scope>NUCLEOTIDE SEQUENCE</scope>
</reference>
<evidence type="ECO:0000256" key="2">
    <source>
        <dbReference type="ARBA" id="ARBA00022741"/>
    </source>
</evidence>
<keyword evidence="2" id="KW-0547">Nucleotide-binding</keyword>
<dbReference type="PANTHER" id="PTHR24220:SF611">
    <property type="entry name" value="ATP-BINDING COMPONENT OF ABC TRANSPORTER-RELATED"/>
    <property type="match status" value="1"/>
</dbReference>
<dbReference type="PANTHER" id="PTHR24220">
    <property type="entry name" value="IMPORT ATP-BINDING PROTEIN"/>
    <property type="match status" value="1"/>
</dbReference>
<dbReference type="InterPro" id="IPR003593">
    <property type="entry name" value="AAA+_ATPase"/>
</dbReference>
<dbReference type="InterPro" id="IPR017911">
    <property type="entry name" value="MacB-like_ATP-bd"/>
</dbReference>
<gene>
    <name evidence="5" type="ORF">LCGC14_0419670</name>
</gene>
<dbReference type="SUPFAM" id="SSF52540">
    <property type="entry name" value="P-loop containing nucleoside triphosphate hydrolases"/>
    <property type="match status" value="1"/>
</dbReference>
<dbReference type="AlphaFoldDB" id="A0A0F9SRC6"/>
<dbReference type="GO" id="GO:0022857">
    <property type="term" value="F:transmembrane transporter activity"/>
    <property type="evidence" value="ECO:0007669"/>
    <property type="project" value="TreeGrafter"/>
</dbReference>
<accession>A0A0F9SRC6</accession>
<evidence type="ECO:0000259" key="4">
    <source>
        <dbReference type="PROSITE" id="PS50893"/>
    </source>
</evidence>
<protein>
    <recommendedName>
        <fullName evidence="4">ABC transporter domain-containing protein</fullName>
    </recommendedName>
</protein>
<dbReference type="EMBL" id="LAZR01000381">
    <property type="protein sequence ID" value="KKN71570.1"/>
    <property type="molecule type" value="Genomic_DNA"/>
</dbReference>
<sequence length="236" mass="26084">MPNTISSASTPLAIHINQLSYKYHKADKTSFYIPNWQVKQGEQVFLHGESGSGKTTLLNLLAGVLTPQSGNVTLLEQAFSTLTSKKRDKFRAQNIGVVFQQFNLIPYLSVLKNIQLASYFAKTGNTQIEQDAKALLLALKLPTTILQKAANTLSVGQQQRVAIARALINKPKLLLVDEPTSALDAASRDAFMALLIDLCKQHSITLVFVSHDMHLQQFFKLSVDVTSLLKEESNKC</sequence>